<organism evidence="2 3">
    <name type="scientific">Microbispora oryzae</name>
    <dbReference type="NCBI Taxonomy" id="2806554"/>
    <lineage>
        <taxon>Bacteria</taxon>
        <taxon>Bacillati</taxon>
        <taxon>Actinomycetota</taxon>
        <taxon>Actinomycetes</taxon>
        <taxon>Streptosporangiales</taxon>
        <taxon>Streptosporangiaceae</taxon>
        <taxon>Microbispora</taxon>
    </lineage>
</organism>
<dbReference type="Gene3D" id="3.30.1050.10">
    <property type="entry name" value="SCP2 sterol-binding domain"/>
    <property type="match status" value="1"/>
</dbReference>
<dbReference type="InterPro" id="IPR036527">
    <property type="entry name" value="SCP2_sterol-bd_dom_sf"/>
</dbReference>
<dbReference type="GO" id="GO:0005829">
    <property type="term" value="C:cytosol"/>
    <property type="evidence" value="ECO:0007669"/>
    <property type="project" value="TreeGrafter"/>
</dbReference>
<keyword evidence="3" id="KW-1185">Reference proteome</keyword>
<dbReference type="InterPro" id="IPR003033">
    <property type="entry name" value="SCP2_sterol-bd_dom"/>
</dbReference>
<evidence type="ECO:0000313" key="2">
    <source>
        <dbReference type="EMBL" id="MBP2708517.1"/>
    </source>
</evidence>
<sequence length="108" mass="11526">MNVNQFFEALPARYNASAAAGLTKTIQWNITDADPGVWAFEIVDGEGRLIPGGVEEPDTTFTTDAATWIAIAQGTQDAMRAFMTGRLKVTGDTMLATRSAELFGPQAG</sequence>
<evidence type="ECO:0000259" key="1">
    <source>
        <dbReference type="Pfam" id="PF02036"/>
    </source>
</evidence>
<dbReference type="EMBL" id="JAFCNB010000035">
    <property type="protein sequence ID" value="MBP2708517.1"/>
    <property type="molecule type" value="Genomic_DNA"/>
</dbReference>
<accession>A0A940WRW9</accession>
<dbReference type="PANTHER" id="PTHR10094">
    <property type="entry name" value="STEROL CARRIER PROTEIN 2 SCP-2 FAMILY PROTEIN"/>
    <property type="match status" value="1"/>
</dbReference>
<dbReference type="RefSeq" id="WP_210159776.1">
    <property type="nucleotide sequence ID" value="NZ_JAFCNB010000035.1"/>
</dbReference>
<evidence type="ECO:0000313" key="3">
    <source>
        <dbReference type="Proteomes" id="UP000674234"/>
    </source>
</evidence>
<dbReference type="Proteomes" id="UP000674234">
    <property type="component" value="Unassembled WGS sequence"/>
</dbReference>
<proteinExistence type="predicted"/>
<name>A0A940WRW9_9ACTN</name>
<dbReference type="Pfam" id="PF02036">
    <property type="entry name" value="SCP2"/>
    <property type="match status" value="1"/>
</dbReference>
<protein>
    <submittedName>
        <fullName evidence="2">SCP2 sterol-binding domain-containing protein</fullName>
    </submittedName>
</protein>
<feature type="domain" description="SCP2" evidence="1">
    <location>
        <begin position="5"/>
        <end position="103"/>
    </location>
</feature>
<comment type="caution">
    <text evidence="2">The sequence shown here is derived from an EMBL/GenBank/DDBJ whole genome shotgun (WGS) entry which is preliminary data.</text>
</comment>
<dbReference type="PANTHER" id="PTHR10094:SF25">
    <property type="entry name" value="SCP2 STEROL-BINDING DOMAIN-CONTAINING PROTEIN 1"/>
    <property type="match status" value="1"/>
</dbReference>
<gene>
    <name evidence="2" type="ORF">JOL79_32525</name>
</gene>
<dbReference type="SUPFAM" id="SSF55718">
    <property type="entry name" value="SCP-like"/>
    <property type="match status" value="1"/>
</dbReference>
<dbReference type="AlphaFoldDB" id="A0A940WRW9"/>
<reference evidence="2" key="1">
    <citation type="submission" date="2021-02" db="EMBL/GenBank/DDBJ databases">
        <title>Draft genome sequence of Microbispora sp. RL4-1S isolated from rice leaves in Thailand.</title>
        <authorList>
            <person name="Muangham S."/>
            <person name="Duangmal K."/>
        </authorList>
    </citation>
    <scope>NUCLEOTIDE SEQUENCE</scope>
    <source>
        <strain evidence="2">RL4-1S</strain>
    </source>
</reference>